<keyword evidence="1" id="KW-0175">Coiled coil</keyword>
<feature type="compositionally biased region" description="Basic and acidic residues" evidence="2">
    <location>
        <begin position="324"/>
        <end position="337"/>
    </location>
</feature>
<evidence type="ECO:0000256" key="1">
    <source>
        <dbReference type="SAM" id="Coils"/>
    </source>
</evidence>
<dbReference type="VEuPathDB" id="ToxoDB:CSUI_000534"/>
<evidence type="ECO:0000256" key="2">
    <source>
        <dbReference type="SAM" id="MobiDB-lite"/>
    </source>
</evidence>
<dbReference type="RefSeq" id="XP_067927256.1">
    <property type="nucleotide sequence ID" value="XM_068060768.1"/>
</dbReference>
<reference evidence="3 4" key="1">
    <citation type="journal article" date="2017" name="Int. J. Parasitol.">
        <title>The genome of the protozoan parasite Cystoisospora suis and a reverse vaccinology approach to identify vaccine candidates.</title>
        <authorList>
            <person name="Palmieri N."/>
            <person name="Shrestha A."/>
            <person name="Ruttkowski B."/>
            <person name="Beck T."/>
            <person name="Vogl C."/>
            <person name="Tomley F."/>
            <person name="Blake D.P."/>
            <person name="Joachim A."/>
        </authorList>
    </citation>
    <scope>NUCLEOTIDE SEQUENCE [LARGE SCALE GENOMIC DNA]</scope>
    <source>
        <strain evidence="3 4">Wien I</strain>
    </source>
</reference>
<protein>
    <submittedName>
        <fullName evidence="3">Uncharacterized protein</fullName>
    </submittedName>
</protein>
<sequence>MSRIVMVESRGEGGTTTSSTSGSLMNSRSCAINCCPAGIEGIERTAGFCIESGVGGGGIGARQGGIGGGVIGRSKQAKRKEEKSQEFLRHPQQYLHLRYSSGGGGGGEGEAETRTGIERGHEDIADGDDEPRAKSAAAAAIQALVIEMRGALSKLIGRNQFLEEENRRLRYDLRQEKEKLQKTHEELKVCRAEVHREHLRSDFYVQEFQALCSQLNSAVEGFNKDHEELAKICSSSASSPSFTSDCMKGKGLRELHALGQLLRVKLAIGMYGHLSADKEKASILRQQVSGGEEEESSFAGREKCRGGQDSSSFSSSSNKHPSLHGRDSRALQDEEGQHTTLPRGGRASVDQRKKEKIISASERGGRQTFYDREQEDGEEKERRENEVQEENDGDSRRAMSRSSSTYSGDRISSGYEERRRTQEGSPVNCIAILARKNEPNTTLLVE</sequence>
<proteinExistence type="predicted"/>
<comment type="caution">
    <text evidence="3">The sequence shown here is derived from an EMBL/GenBank/DDBJ whole genome shotgun (WGS) entry which is preliminary data.</text>
</comment>
<gene>
    <name evidence="3" type="ORF">CSUI_000534</name>
</gene>
<feature type="coiled-coil region" evidence="1">
    <location>
        <begin position="152"/>
        <end position="193"/>
    </location>
</feature>
<evidence type="ECO:0000313" key="3">
    <source>
        <dbReference type="EMBL" id="PHJ25610.1"/>
    </source>
</evidence>
<feature type="compositionally biased region" description="Basic and acidic residues" evidence="2">
    <location>
        <begin position="349"/>
        <end position="372"/>
    </location>
</feature>
<evidence type="ECO:0000313" key="4">
    <source>
        <dbReference type="Proteomes" id="UP000221165"/>
    </source>
</evidence>
<dbReference type="GeneID" id="94423979"/>
<feature type="region of interest" description="Disordered" evidence="2">
    <location>
        <begin position="1"/>
        <end position="23"/>
    </location>
</feature>
<organism evidence="3 4">
    <name type="scientific">Cystoisospora suis</name>
    <dbReference type="NCBI Taxonomy" id="483139"/>
    <lineage>
        <taxon>Eukaryota</taxon>
        <taxon>Sar</taxon>
        <taxon>Alveolata</taxon>
        <taxon>Apicomplexa</taxon>
        <taxon>Conoidasida</taxon>
        <taxon>Coccidia</taxon>
        <taxon>Eucoccidiorida</taxon>
        <taxon>Eimeriorina</taxon>
        <taxon>Sarcocystidae</taxon>
        <taxon>Cystoisospora</taxon>
    </lineage>
</organism>
<accession>A0A2C6L0K0</accession>
<dbReference type="AlphaFoldDB" id="A0A2C6L0K0"/>
<dbReference type="OrthoDB" id="331891at2759"/>
<dbReference type="EMBL" id="MIGC01000200">
    <property type="protein sequence ID" value="PHJ25610.1"/>
    <property type="molecule type" value="Genomic_DNA"/>
</dbReference>
<name>A0A2C6L0K0_9APIC</name>
<keyword evidence="4" id="KW-1185">Reference proteome</keyword>
<feature type="region of interest" description="Disordered" evidence="2">
    <location>
        <begin position="285"/>
        <end position="427"/>
    </location>
</feature>
<dbReference type="Proteomes" id="UP000221165">
    <property type="component" value="Unassembled WGS sequence"/>
</dbReference>